<dbReference type="RefSeq" id="XP_022306922.1">
    <property type="nucleotide sequence ID" value="XM_022451214.1"/>
</dbReference>
<dbReference type="GeneID" id="111113173"/>
<gene>
    <name evidence="7 8" type="primary">LOC111113173</name>
</gene>
<dbReference type="OrthoDB" id="70770at2759"/>
<dbReference type="PANTHER" id="PTHR23086:SF101">
    <property type="entry name" value="LP03320P-RELATED"/>
    <property type="match status" value="1"/>
</dbReference>
<dbReference type="KEGG" id="cvn:111113173"/>
<keyword evidence="2" id="KW-0963">Cytoplasm</keyword>
<evidence type="ECO:0000259" key="5">
    <source>
        <dbReference type="PROSITE" id="PS51455"/>
    </source>
</evidence>
<evidence type="ECO:0000256" key="4">
    <source>
        <dbReference type="SAM" id="MobiDB-lite"/>
    </source>
</evidence>
<dbReference type="PROSITE" id="PS51455">
    <property type="entry name" value="PIPK"/>
    <property type="match status" value="1"/>
</dbReference>
<dbReference type="SMART" id="SM00330">
    <property type="entry name" value="PIPKc"/>
    <property type="match status" value="1"/>
</dbReference>
<keyword evidence="3" id="KW-0418">Kinase</keyword>
<evidence type="ECO:0000256" key="3">
    <source>
        <dbReference type="PROSITE-ProRule" id="PRU00781"/>
    </source>
</evidence>
<dbReference type="GO" id="GO:0016308">
    <property type="term" value="F:1-phosphatidylinositol-4-phosphate 5-kinase activity"/>
    <property type="evidence" value="ECO:0007669"/>
    <property type="project" value="TreeGrafter"/>
</dbReference>
<feature type="region of interest" description="Disordered" evidence="4">
    <location>
        <begin position="859"/>
        <end position="911"/>
    </location>
</feature>
<dbReference type="Gene3D" id="3.30.810.10">
    <property type="entry name" value="2-Layer Sandwich"/>
    <property type="match status" value="1"/>
</dbReference>
<dbReference type="SUPFAM" id="SSF56104">
    <property type="entry name" value="SAICAR synthase-like"/>
    <property type="match status" value="1"/>
</dbReference>
<feature type="compositionally biased region" description="Basic and acidic residues" evidence="4">
    <location>
        <begin position="710"/>
        <end position="731"/>
    </location>
</feature>
<feature type="compositionally biased region" description="Polar residues" evidence="4">
    <location>
        <begin position="585"/>
        <end position="605"/>
    </location>
</feature>
<accession>A0A8B8BU84</accession>
<dbReference type="InterPro" id="IPR027483">
    <property type="entry name" value="PInositol-4-P-4/5-kinase_C_sf"/>
</dbReference>
<proteinExistence type="predicted"/>
<dbReference type="Pfam" id="PF01504">
    <property type="entry name" value="PIP5K"/>
    <property type="match status" value="1"/>
</dbReference>
<feature type="compositionally biased region" description="Low complexity" evidence="4">
    <location>
        <begin position="672"/>
        <end position="683"/>
    </location>
</feature>
<dbReference type="GO" id="GO:0046854">
    <property type="term" value="P:phosphatidylinositol phosphate biosynthetic process"/>
    <property type="evidence" value="ECO:0007669"/>
    <property type="project" value="TreeGrafter"/>
</dbReference>
<reference evidence="7 8" key="1">
    <citation type="submission" date="2025-04" db="UniProtKB">
        <authorList>
            <consortium name="RefSeq"/>
        </authorList>
    </citation>
    <scope>IDENTIFICATION</scope>
    <source>
        <tissue evidence="7 8">Whole sample</tissue>
    </source>
</reference>
<feature type="region of interest" description="Disordered" evidence="4">
    <location>
        <begin position="935"/>
        <end position="955"/>
    </location>
</feature>
<feature type="compositionally biased region" description="Polar residues" evidence="4">
    <location>
        <begin position="516"/>
        <end position="525"/>
    </location>
</feature>
<dbReference type="Gene3D" id="3.30.800.10">
    <property type="entry name" value="Phosphatidylinositol Phosphate Kinase II Beta"/>
    <property type="match status" value="1"/>
</dbReference>
<feature type="domain" description="PIPK" evidence="5">
    <location>
        <begin position="76"/>
        <end position="484"/>
    </location>
</feature>
<feature type="region of interest" description="Disordered" evidence="4">
    <location>
        <begin position="338"/>
        <end position="425"/>
    </location>
</feature>
<dbReference type="Proteomes" id="UP000694844">
    <property type="component" value="Chromosome 9"/>
</dbReference>
<feature type="compositionally biased region" description="Polar residues" evidence="4">
    <location>
        <begin position="612"/>
        <end position="632"/>
    </location>
</feature>
<keyword evidence="3" id="KW-0067">ATP-binding</keyword>
<feature type="compositionally biased region" description="Gly residues" evidence="4">
    <location>
        <begin position="359"/>
        <end position="368"/>
    </location>
</feature>
<dbReference type="AlphaFoldDB" id="A0A8B8BU84"/>
<dbReference type="GO" id="GO:0005524">
    <property type="term" value="F:ATP binding"/>
    <property type="evidence" value="ECO:0007669"/>
    <property type="project" value="UniProtKB-UniRule"/>
</dbReference>
<comment type="subcellular location">
    <subcellularLocation>
        <location evidence="1">Cytoplasm</location>
    </subcellularLocation>
</comment>
<keyword evidence="3" id="KW-0547">Nucleotide-binding</keyword>
<name>A0A8B8BU84_CRAVI</name>
<feature type="compositionally biased region" description="Polar residues" evidence="4">
    <location>
        <begin position="390"/>
        <end position="403"/>
    </location>
</feature>
<feature type="region of interest" description="Disordered" evidence="4">
    <location>
        <begin position="495"/>
        <end position="774"/>
    </location>
</feature>
<feature type="compositionally biased region" description="Acidic residues" evidence="4">
    <location>
        <begin position="406"/>
        <end position="416"/>
    </location>
</feature>
<dbReference type="InterPro" id="IPR023610">
    <property type="entry name" value="PInositol-4/5-P-5/4-kinase"/>
</dbReference>
<evidence type="ECO:0000256" key="1">
    <source>
        <dbReference type="ARBA" id="ARBA00004496"/>
    </source>
</evidence>
<feature type="compositionally biased region" description="Basic and acidic residues" evidence="4">
    <location>
        <begin position="526"/>
        <end position="545"/>
    </location>
</feature>
<dbReference type="CDD" id="cd17301">
    <property type="entry name" value="PIPKc_PIP5KI"/>
    <property type="match status" value="1"/>
</dbReference>
<feature type="compositionally biased region" description="Basic and acidic residues" evidence="4">
    <location>
        <begin position="34"/>
        <end position="46"/>
    </location>
</feature>
<dbReference type="GO" id="GO:0005737">
    <property type="term" value="C:cytoplasm"/>
    <property type="evidence" value="ECO:0007669"/>
    <property type="project" value="UniProtKB-SubCell"/>
</dbReference>
<dbReference type="InterPro" id="IPR002498">
    <property type="entry name" value="PInositol-4-P-4/5-kinase_core"/>
</dbReference>
<keyword evidence="6" id="KW-1185">Reference proteome</keyword>
<feature type="compositionally biased region" description="Polar residues" evidence="4">
    <location>
        <begin position="935"/>
        <end position="954"/>
    </location>
</feature>
<dbReference type="InterPro" id="IPR027484">
    <property type="entry name" value="PInositol-4-P-5-kinase_N"/>
</dbReference>
<feature type="region of interest" description="Disordered" evidence="4">
    <location>
        <begin position="1"/>
        <end position="60"/>
    </location>
</feature>
<feature type="compositionally biased region" description="Low complexity" evidence="4">
    <location>
        <begin position="635"/>
        <end position="650"/>
    </location>
</feature>
<evidence type="ECO:0000256" key="2">
    <source>
        <dbReference type="ARBA" id="ARBA00022490"/>
    </source>
</evidence>
<evidence type="ECO:0000313" key="8">
    <source>
        <dbReference type="RefSeq" id="XP_022306922.1"/>
    </source>
</evidence>
<dbReference type="FunFam" id="3.30.800.10:FF:000001">
    <property type="entry name" value="phosphatidylinositol 4-phosphate 5-kinase type-1 gamma"/>
    <property type="match status" value="1"/>
</dbReference>
<evidence type="ECO:0000313" key="7">
    <source>
        <dbReference type="RefSeq" id="XP_022306921.1"/>
    </source>
</evidence>
<dbReference type="PANTHER" id="PTHR23086">
    <property type="entry name" value="PHOSPHATIDYLINOSITOL-4-PHOSPHATE 5-KINASE"/>
    <property type="match status" value="1"/>
</dbReference>
<dbReference type="GO" id="GO:0005886">
    <property type="term" value="C:plasma membrane"/>
    <property type="evidence" value="ECO:0007669"/>
    <property type="project" value="TreeGrafter"/>
</dbReference>
<organism evidence="6 8">
    <name type="scientific">Crassostrea virginica</name>
    <name type="common">Eastern oyster</name>
    <dbReference type="NCBI Taxonomy" id="6565"/>
    <lineage>
        <taxon>Eukaryota</taxon>
        <taxon>Metazoa</taxon>
        <taxon>Spiralia</taxon>
        <taxon>Lophotrochozoa</taxon>
        <taxon>Mollusca</taxon>
        <taxon>Bivalvia</taxon>
        <taxon>Autobranchia</taxon>
        <taxon>Pteriomorphia</taxon>
        <taxon>Ostreida</taxon>
        <taxon>Ostreoidea</taxon>
        <taxon>Ostreidae</taxon>
        <taxon>Crassostrea</taxon>
    </lineage>
</organism>
<keyword evidence="3" id="KW-0808">Transferase</keyword>
<evidence type="ECO:0000313" key="6">
    <source>
        <dbReference type="Proteomes" id="UP000694844"/>
    </source>
</evidence>
<protein>
    <submittedName>
        <fullName evidence="7">Phosphatidylinositol 4-phosphate 5-kinase type-1 gamma-like isoform X1</fullName>
    </submittedName>
    <submittedName>
        <fullName evidence="8">Phosphatidylinositol 4-phosphate 5-kinase type-1 gamma-like isoform X2</fullName>
    </submittedName>
</protein>
<sequence length="995" mass="109496">MATSDGGAVLGPPAMSEAEPSTSMVEDSDDSNEEAGKAATLDHAEMGGKSSTLKAKDKIGHRRVDKTGAVTYKKKSTSELMNAIQLGIGQSVGGLSSKPERDLLMQDFAVIESVFYPAEGSNLTPAHHCSDFRFKTYAPIAFRYFRELFSIQTDDFLLSLCDEPLKELSNPGASGSIFYLSQDDEFIIKTVQHKEAEFLQKLLPGYYMNLNQNPRTLLPKFYGFYCYQCGGKNIRFVVMNNLLPSSVKLHEKYDLKGSTYKRKASKTERGKSSPTLKDLDFMNNHPEGILLEKDKYDALIKTIQRDCRVLESFKIMDFSMLLGIYNLDIAAQERKKVRSSFSTLPHPDVSGDPHPGGLPSDGGGGQDSGGRTPRSGGAPQRTKSIKTRVAQYTTPMESITAHATESDEEDQDDDELPPGGIPAKNNKGERIMLYLGIIDILQSYRLKKKIEHTMKAIVIDADSISVHRPSYYSQRFQDFMSAKVFRKIPTHLRQKFALRHSPSKRKPAGGKRVHTVSESETLSEPQRSEGRDARSRNISFTDRDTLPSGTKGGRPDLLPENSTPPPTFDEAIASRAETSPRGHDTPTSSRAPGNFGSTFQTNSDATYPVSPKMSSLRGSPPLSISESTPTHTEYTEGTPSYTPSSPSCYSDIEPAFQAELDRDHPSPVLRNPSPGFSISSFPSDRGTSTLTKTVITISETPPPPNIDSKLSCDPDHKNKHSGEQDFKHSGDQDQASHSPDIPVTSTKSEEDPGSTEVGDQGSAGVGDQGGEDLGAVETFPKDLLESGVSGKALHDGKALNDGITLHGMVVATNKTNFLHFKPDLKSGSHERLAKGNTDIVRHSNARNSRVRGQFILQERRASIKGENSADDEDSTQDRSNNDEKEAEELSYLSNNSSVEKLDDGANPDDVEDLESYSKIQMRKKLDLLLRNRSLHQSHGNSQDQSDGVSRSSAPPMSIHYYRPVALRRFSYLPGNELEYSHSKQKSSNIRETTHL</sequence>
<dbReference type="RefSeq" id="XP_022306921.1">
    <property type="nucleotide sequence ID" value="XM_022451213.1"/>
</dbReference>
<feature type="compositionally biased region" description="Polar residues" evidence="4">
    <location>
        <begin position="685"/>
        <end position="699"/>
    </location>
</feature>
<feature type="compositionally biased region" description="Gly residues" evidence="4">
    <location>
        <begin position="761"/>
        <end position="772"/>
    </location>
</feature>
<feature type="compositionally biased region" description="Basic residues" evidence="4">
    <location>
        <begin position="495"/>
        <end position="514"/>
    </location>
</feature>